<dbReference type="SUPFAM" id="SSF55073">
    <property type="entry name" value="Nucleotide cyclase"/>
    <property type="match status" value="1"/>
</dbReference>
<evidence type="ECO:0000256" key="3">
    <source>
        <dbReference type="SAM" id="MobiDB-lite"/>
    </source>
</evidence>
<sequence>MRWLILSAMTTLSLLIYAVTLHASYRTLRQQLLEQALDANQASASQLAQSTDTLLEAAQAQLAYSANLLATGQAHPGEESERLGRQTGTFASSWVVQADGRVLAGTPPKPASADTSKGTAESEAVMERRQPLIKVIDMPANDDPSIVVTRPIQTPDGRYQGRIGGTVAGSSLFHARPEERVATHVYLLDRAGRPLHPHGANFPAEALAEAARRGLSGSGALTDAQGTGWLAGYAPLRSAGLSIAILQPADAALEPLSGLMLRTLGRTLPFVLLVLMASVWLGGWIVRPLKQLAVTEHWESTIARERIEQVRTGYFEAEQLRQAMLEGLGRLHRRLRKLNRESITDPLTGLTNRRGKRLALSEWEAQQRPFAVIVIDIDHFKQVNDTHGHEVGDQVIQFAGQLMRRVSRSDDLLCRVGGEEFMMLLPDTSLETAAQVAERLRRCFAQEPSPTGEPISISAGVACWHGGGSLSSALTRADEALYQAKRSGRNRIVAGEPS</sequence>
<dbReference type="InterPro" id="IPR050469">
    <property type="entry name" value="Diguanylate_Cyclase"/>
</dbReference>
<comment type="catalytic activity">
    <reaction evidence="2">
        <text>2 GTP = 3',3'-c-di-GMP + 2 diphosphate</text>
        <dbReference type="Rhea" id="RHEA:24898"/>
        <dbReference type="ChEBI" id="CHEBI:33019"/>
        <dbReference type="ChEBI" id="CHEBI:37565"/>
        <dbReference type="ChEBI" id="CHEBI:58805"/>
        <dbReference type="EC" id="2.7.7.65"/>
    </reaction>
</comment>
<dbReference type="PROSITE" id="PS50887">
    <property type="entry name" value="GGDEF"/>
    <property type="match status" value="1"/>
</dbReference>
<dbReference type="CDD" id="cd18773">
    <property type="entry name" value="PDC1_HK_sensor"/>
    <property type="match status" value="1"/>
</dbReference>
<evidence type="ECO:0000313" key="6">
    <source>
        <dbReference type="Proteomes" id="UP001595457"/>
    </source>
</evidence>
<accession>A0ABV7AU16</accession>
<dbReference type="EMBL" id="JBHRSJ010000022">
    <property type="protein sequence ID" value="MFC2972864.1"/>
    <property type="molecule type" value="Genomic_DNA"/>
</dbReference>
<dbReference type="Proteomes" id="UP001595457">
    <property type="component" value="Unassembled WGS sequence"/>
</dbReference>
<dbReference type="CDD" id="cd01949">
    <property type="entry name" value="GGDEF"/>
    <property type="match status" value="1"/>
</dbReference>
<evidence type="ECO:0000259" key="4">
    <source>
        <dbReference type="PROSITE" id="PS50887"/>
    </source>
</evidence>
<keyword evidence="5" id="KW-0808">Transferase</keyword>
<dbReference type="PANTHER" id="PTHR45138">
    <property type="entry name" value="REGULATORY COMPONENTS OF SENSORY TRANSDUCTION SYSTEM"/>
    <property type="match status" value="1"/>
</dbReference>
<keyword evidence="5" id="KW-0548">Nucleotidyltransferase</keyword>
<evidence type="ECO:0000256" key="2">
    <source>
        <dbReference type="ARBA" id="ARBA00034247"/>
    </source>
</evidence>
<reference evidence="6" key="1">
    <citation type="journal article" date="2019" name="Int. J. Syst. Evol. Microbiol.">
        <title>The Global Catalogue of Microorganisms (GCM) 10K type strain sequencing project: providing services to taxonomists for standard genome sequencing and annotation.</title>
        <authorList>
            <consortium name="The Broad Institute Genomics Platform"/>
            <consortium name="The Broad Institute Genome Sequencing Center for Infectious Disease"/>
            <person name="Wu L."/>
            <person name="Ma J."/>
        </authorList>
    </citation>
    <scope>NUCLEOTIDE SEQUENCE [LARGE SCALE GENOMIC DNA]</scope>
    <source>
        <strain evidence="6">KCTC 62195</strain>
    </source>
</reference>
<feature type="domain" description="GGDEF" evidence="4">
    <location>
        <begin position="368"/>
        <end position="497"/>
    </location>
</feature>
<evidence type="ECO:0000256" key="1">
    <source>
        <dbReference type="ARBA" id="ARBA00012528"/>
    </source>
</evidence>
<dbReference type="InterPro" id="IPR029787">
    <property type="entry name" value="Nucleotide_cyclase"/>
</dbReference>
<dbReference type="RefSeq" id="WP_377814519.1">
    <property type="nucleotide sequence ID" value="NZ_JBHRSJ010000022.1"/>
</dbReference>
<protein>
    <recommendedName>
        <fullName evidence="1">diguanylate cyclase</fullName>
        <ecNumber evidence="1">2.7.7.65</ecNumber>
    </recommendedName>
</protein>
<dbReference type="EC" id="2.7.7.65" evidence="1"/>
<dbReference type="Gene3D" id="3.30.450.20">
    <property type="entry name" value="PAS domain"/>
    <property type="match status" value="1"/>
</dbReference>
<dbReference type="InterPro" id="IPR043128">
    <property type="entry name" value="Rev_trsase/Diguanyl_cyclase"/>
</dbReference>
<comment type="caution">
    <text evidence="5">The sequence shown here is derived from an EMBL/GenBank/DDBJ whole genome shotgun (WGS) entry which is preliminary data.</text>
</comment>
<dbReference type="GO" id="GO:0052621">
    <property type="term" value="F:diguanylate cyclase activity"/>
    <property type="evidence" value="ECO:0007669"/>
    <property type="project" value="UniProtKB-EC"/>
</dbReference>
<dbReference type="Gene3D" id="3.30.70.270">
    <property type="match status" value="1"/>
</dbReference>
<name>A0ABV7AU16_9GAMM</name>
<dbReference type="Pfam" id="PF00990">
    <property type="entry name" value="GGDEF"/>
    <property type="match status" value="1"/>
</dbReference>
<evidence type="ECO:0000313" key="5">
    <source>
        <dbReference type="EMBL" id="MFC2972864.1"/>
    </source>
</evidence>
<feature type="region of interest" description="Disordered" evidence="3">
    <location>
        <begin position="103"/>
        <end position="124"/>
    </location>
</feature>
<dbReference type="SMART" id="SM00267">
    <property type="entry name" value="GGDEF"/>
    <property type="match status" value="1"/>
</dbReference>
<dbReference type="NCBIfam" id="TIGR00254">
    <property type="entry name" value="GGDEF"/>
    <property type="match status" value="1"/>
</dbReference>
<gene>
    <name evidence="5" type="ORF">ACFOJE_11655</name>
</gene>
<keyword evidence="6" id="KW-1185">Reference proteome</keyword>
<proteinExistence type="predicted"/>
<dbReference type="PANTHER" id="PTHR45138:SF9">
    <property type="entry name" value="DIGUANYLATE CYCLASE DGCM-RELATED"/>
    <property type="match status" value="1"/>
</dbReference>
<dbReference type="InterPro" id="IPR000160">
    <property type="entry name" value="GGDEF_dom"/>
</dbReference>
<organism evidence="5 6">
    <name type="scientific">Azotobacter bryophylli</name>
    <dbReference type="NCBI Taxonomy" id="1986537"/>
    <lineage>
        <taxon>Bacteria</taxon>
        <taxon>Pseudomonadati</taxon>
        <taxon>Pseudomonadota</taxon>
        <taxon>Gammaproteobacteria</taxon>
        <taxon>Pseudomonadales</taxon>
        <taxon>Pseudomonadaceae</taxon>
        <taxon>Azotobacter</taxon>
    </lineage>
</organism>